<keyword evidence="1" id="KW-0472">Membrane</keyword>
<feature type="transmembrane region" description="Helical" evidence="1">
    <location>
        <begin position="12"/>
        <end position="29"/>
    </location>
</feature>
<dbReference type="EMBL" id="BK014855">
    <property type="protein sequence ID" value="DAD78965.1"/>
    <property type="molecule type" value="Genomic_DNA"/>
</dbReference>
<keyword evidence="1" id="KW-1133">Transmembrane helix</keyword>
<protein>
    <submittedName>
        <fullName evidence="2">Membrane fusion protein p14 fusion protein transmembrane domain</fullName>
    </submittedName>
</protein>
<sequence>MKNKIKDAWDVIKGLLIVAAVIGYVIWAFKDVQIYKVIIFAAGCIYFGFEVGYFTCEENNKKK</sequence>
<feature type="transmembrane region" description="Helical" evidence="1">
    <location>
        <begin position="35"/>
        <end position="56"/>
    </location>
</feature>
<organism evidence="2">
    <name type="scientific">Siphoviridae sp. ctv4j104</name>
    <dbReference type="NCBI Taxonomy" id="2826510"/>
    <lineage>
        <taxon>Viruses</taxon>
        <taxon>Duplodnaviria</taxon>
        <taxon>Heunggongvirae</taxon>
        <taxon>Uroviricota</taxon>
        <taxon>Caudoviricetes</taxon>
    </lineage>
</organism>
<accession>A0A8S5M9J7</accession>
<evidence type="ECO:0000256" key="1">
    <source>
        <dbReference type="SAM" id="Phobius"/>
    </source>
</evidence>
<evidence type="ECO:0000313" key="2">
    <source>
        <dbReference type="EMBL" id="DAD78965.1"/>
    </source>
</evidence>
<proteinExistence type="predicted"/>
<reference evidence="2" key="1">
    <citation type="journal article" date="2021" name="Proc. Natl. Acad. Sci. U.S.A.">
        <title>A Catalog of Tens of Thousands of Viruses from Human Metagenomes Reveals Hidden Associations with Chronic Diseases.</title>
        <authorList>
            <person name="Tisza M.J."/>
            <person name="Buck C.B."/>
        </authorList>
    </citation>
    <scope>NUCLEOTIDE SEQUENCE</scope>
    <source>
        <strain evidence="2">Ctv4j104</strain>
    </source>
</reference>
<keyword evidence="1 2" id="KW-0812">Transmembrane</keyword>
<name>A0A8S5M9J7_9CAUD</name>